<comment type="catalytic activity">
    <reaction evidence="10 11">
        <text>shikimate + ATP = 3-phosphoshikimate + ADP + H(+)</text>
        <dbReference type="Rhea" id="RHEA:13121"/>
        <dbReference type="ChEBI" id="CHEBI:15378"/>
        <dbReference type="ChEBI" id="CHEBI:30616"/>
        <dbReference type="ChEBI" id="CHEBI:36208"/>
        <dbReference type="ChEBI" id="CHEBI:145989"/>
        <dbReference type="ChEBI" id="CHEBI:456216"/>
        <dbReference type="EC" id="2.7.1.71"/>
    </reaction>
</comment>
<comment type="function">
    <text evidence="11">Catalyzes the specific phosphorylation of the 3-hydroxyl group of shikimic acid using ATP as a cosubstrate.</text>
</comment>
<dbReference type="InterPro" id="IPR031322">
    <property type="entry name" value="Shikimate/glucono_kinase"/>
</dbReference>
<feature type="binding site" evidence="11">
    <location>
        <position position="14"/>
    </location>
    <ligand>
        <name>Mg(2+)</name>
        <dbReference type="ChEBI" id="CHEBI:18420"/>
    </ligand>
</feature>
<dbReference type="HAMAP" id="MF_00109">
    <property type="entry name" value="Shikimate_kinase"/>
    <property type="match status" value="1"/>
</dbReference>
<evidence type="ECO:0000256" key="3">
    <source>
        <dbReference type="ARBA" id="ARBA00012154"/>
    </source>
</evidence>
<dbReference type="GO" id="GO:0009073">
    <property type="term" value="P:aromatic amino acid family biosynthetic process"/>
    <property type="evidence" value="ECO:0007669"/>
    <property type="project" value="UniProtKB-KW"/>
</dbReference>
<keyword evidence="9 11" id="KW-0057">Aromatic amino acid biosynthesis</keyword>
<evidence type="ECO:0000256" key="10">
    <source>
        <dbReference type="ARBA" id="ARBA00048567"/>
    </source>
</evidence>
<comment type="similarity">
    <text evidence="2 11">Belongs to the shikimate kinase family.</text>
</comment>
<dbReference type="CDD" id="cd00464">
    <property type="entry name" value="SK"/>
    <property type="match status" value="1"/>
</dbReference>
<dbReference type="Pfam" id="PF01202">
    <property type="entry name" value="SKI"/>
    <property type="match status" value="1"/>
</dbReference>
<keyword evidence="11" id="KW-0460">Magnesium</keyword>
<feature type="binding site" evidence="11">
    <location>
        <position position="32"/>
    </location>
    <ligand>
        <name>substrate</name>
    </ligand>
</feature>
<evidence type="ECO:0000256" key="4">
    <source>
        <dbReference type="ARBA" id="ARBA00022605"/>
    </source>
</evidence>
<keyword evidence="11" id="KW-0479">Metal-binding</keyword>
<comment type="pathway">
    <text evidence="1 11">Metabolic intermediate biosynthesis; chorismate biosynthesis; chorismate from D-erythrose 4-phosphate and phosphoenolpyruvate: step 5/7.</text>
</comment>
<dbReference type="PANTHER" id="PTHR21087:SF16">
    <property type="entry name" value="SHIKIMATE KINASE 1, CHLOROPLASTIC"/>
    <property type="match status" value="1"/>
</dbReference>
<dbReference type="InterPro" id="IPR023000">
    <property type="entry name" value="Shikimate_kinase_CS"/>
</dbReference>
<evidence type="ECO:0000256" key="6">
    <source>
        <dbReference type="ARBA" id="ARBA00022741"/>
    </source>
</evidence>
<evidence type="ECO:0000256" key="5">
    <source>
        <dbReference type="ARBA" id="ARBA00022679"/>
    </source>
</evidence>
<feature type="binding site" evidence="11">
    <location>
        <position position="56"/>
    </location>
    <ligand>
        <name>substrate</name>
    </ligand>
</feature>
<dbReference type="AlphaFoldDB" id="A0A212KHK9"/>
<evidence type="ECO:0000256" key="7">
    <source>
        <dbReference type="ARBA" id="ARBA00022777"/>
    </source>
</evidence>
<keyword evidence="4 11" id="KW-0028">Amino-acid biosynthesis</keyword>
<keyword evidence="6 11" id="KW-0547">Nucleotide-binding</keyword>
<reference evidence="12" key="1">
    <citation type="submission" date="2016-04" db="EMBL/GenBank/DDBJ databases">
        <authorList>
            <person name="Evans L.H."/>
            <person name="Alamgir A."/>
            <person name="Owens N."/>
            <person name="Weber N.D."/>
            <person name="Virtaneva K."/>
            <person name="Barbian K."/>
            <person name="Babar A."/>
            <person name="Rosenke K."/>
        </authorList>
    </citation>
    <scope>NUCLEOTIDE SEQUENCE</scope>
    <source>
        <strain evidence="12">86</strain>
    </source>
</reference>
<dbReference type="GO" id="GO:0000287">
    <property type="term" value="F:magnesium ion binding"/>
    <property type="evidence" value="ECO:0007669"/>
    <property type="project" value="UniProtKB-UniRule"/>
</dbReference>
<dbReference type="GO" id="GO:0008652">
    <property type="term" value="P:amino acid biosynthetic process"/>
    <property type="evidence" value="ECO:0007669"/>
    <property type="project" value="UniProtKB-KW"/>
</dbReference>
<evidence type="ECO:0000256" key="2">
    <source>
        <dbReference type="ARBA" id="ARBA00006997"/>
    </source>
</evidence>
<comment type="caution">
    <text evidence="11">Lacks conserved residue(s) required for the propagation of feature annotation.</text>
</comment>
<evidence type="ECO:0000313" key="12">
    <source>
        <dbReference type="EMBL" id="SBW11132.1"/>
    </source>
</evidence>
<dbReference type="Gene3D" id="3.40.50.300">
    <property type="entry name" value="P-loop containing nucleotide triphosphate hydrolases"/>
    <property type="match status" value="1"/>
</dbReference>
<protein>
    <recommendedName>
        <fullName evidence="3 11">Shikimate kinase</fullName>
        <shortName evidence="11">SK</shortName>
        <ecNumber evidence="3 11">2.7.1.71</ecNumber>
    </recommendedName>
</protein>
<evidence type="ECO:0000256" key="11">
    <source>
        <dbReference type="HAMAP-Rule" id="MF_00109"/>
    </source>
</evidence>
<proteinExistence type="inferred from homology"/>
<evidence type="ECO:0000256" key="9">
    <source>
        <dbReference type="ARBA" id="ARBA00023141"/>
    </source>
</evidence>
<comment type="subcellular location">
    <subcellularLocation>
        <location evidence="11">Cytoplasm</location>
    </subcellularLocation>
</comment>
<dbReference type="GO" id="GO:0009423">
    <property type="term" value="P:chorismate biosynthetic process"/>
    <property type="evidence" value="ECO:0007669"/>
    <property type="project" value="UniProtKB-UniRule"/>
</dbReference>
<dbReference type="InterPro" id="IPR000623">
    <property type="entry name" value="Shikimate_kinase/TSH1"/>
</dbReference>
<dbReference type="SUPFAM" id="SSF52540">
    <property type="entry name" value="P-loop containing nucleoside triphosphate hydrolases"/>
    <property type="match status" value="1"/>
</dbReference>
<evidence type="ECO:0000256" key="1">
    <source>
        <dbReference type="ARBA" id="ARBA00004842"/>
    </source>
</evidence>
<evidence type="ECO:0000256" key="8">
    <source>
        <dbReference type="ARBA" id="ARBA00022840"/>
    </source>
</evidence>
<feature type="binding site" evidence="11">
    <location>
        <position position="114"/>
    </location>
    <ligand>
        <name>ATP</name>
        <dbReference type="ChEBI" id="CHEBI:30616"/>
    </ligand>
</feature>
<keyword evidence="5 11" id="KW-0808">Transferase</keyword>
<dbReference type="PRINTS" id="PR01100">
    <property type="entry name" value="SHIKIMTKNASE"/>
</dbReference>
<keyword evidence="7 11" id="KW-0418">Kinase</keyword>
<dbReference type="EC" id="2.7.1.71" evidence="3 11"/>
<keyword evidence="11" id="KW-0963">Cytoplasm</keyword>
<organism evidence="12">
    <name type="scientific">uncultured Eubacteriales bacterium</name>
    <dbReference type="NCBI Taxonomy" id="172733"/>
    <lineage>
        <taxon>Bacteria</taxon>
        <taxon>Bacillati</taxon>
        <taxon>Bacillota</taxon>
        <taxon>Clostridia</taxon>
        <taxon>Eubacteriales</taxon>
        <taxon>environmental samples</taxon>
    </lineage>
</organism>
<name>A0A212KHK9_9FIRM</name>
<keyword evidence="8 11" id="KW-0067">ATP-binding</keyword>
<dbReference type="PROSITE" id="PS01128">
    <property type="entry name" value="SHIKIMATE_KINASE"/>
    <property type="match status" value="1"/>
</dbReference>
<dbReference type="PANTHER" id="PTHR21087">
    <property type="entry name" value="SHIKIMATE KINASE"/>
    <property type="match status" value="1"/>
</dbReference>
<dbReference type="GO" id="GO:0004765">
    <property type="term" value="F:shikimate kinase activity"/>
    <property type="evidence" value="ECO:0007669"/>
    <property type="project" value="UniProtKB-UniRule"/>
</dbReference>
<sequence length="166" mass="17958">MNIVLIGMPGSGKSTVGAILAGRTGRRLIETDAIIEEREGETIPAIFAGRGEGCFREAESAAVRDAAGEEYAVIATGGGVILRPENMAALAETGVVFFLDRDPADIAEENHGGRPLLAGDKNRAFELYTQRIKLYREYASYIIPAGKTPEESLERLMETMEREGLL</sequence>
<gene>
    <name evidence="11 12" type="primary">aroK</name>
    <name evidence="12" type="ORF">KL86CLO1_13165</name>
</gene>
<dbReference type="InterPro" id="IPR027417">
    <property type="entry name" value="P-loop_NTPase"/>
</dbReference>
<dbReference type="GO" id="GO:0005829">
    <property type="term" value="C:cytosol"/>
    <property type="evidence" value="ECO:0007669"/>
    <property type="project" value="TreeGrafter"/>
</dbReference>
<dbReference type="EMBL" id="FLUN01000001">
    <property type="protein sequence ID" value="SBW11132.1"/>
    <property type="molecule type" value="Genomic_DNA"/>
</dbReference>
<dbReference type="UniPathway" id="UPA00053">
    <property type="reaction ID" value="UER00088"/>
</dbReference>
<feature type="binding site" evidence="11">
    <location>
        <begin position="10"/>
        <end position="15"/>
    </location>
    <ligand>
        <name>ATP</name>
        <dbReference type="ChEBI" id="CHEBI:30616"/>
    </ligand>
</feature>
<comment type="subunit">
    <text evidence="11">Monomer.</text>
</comment>
<feature type="binding site" evidence="11">
    <location>
        <position position="131"/>
    </location>
    <ligand>
        <name>substrate</name>
    </ligand>
</feature>
<feature type="binding site" evidence="11">
    <location>
        <position position="78"/>
    </location>
    <ligand>
        <name>substrate</name>
    </ligand>
</feature>
<comment type="cofactor">
    <cofactor evidence="11">
        <name>Mg(2+)</name>
        <dbReference type="ChEBI" id="CHEBI:18420"/>
    </cofactor>
    <text evidence="11">Binds 1 Mg(2+) ion per subunit.</text>
</comment>
<dbReference type="GO" id="GO:0005524">
    <property type="term" value="F:ATP binding"/>
    <property type="evidence" value="ECO:0007669"/>
    <property type="project" value="UniProtKB-UniRule"/>
</dbReference>
<accession>A0A212KHK9</accession>